<keyword evidence="3" id="KW-1185">Reference proteome</keyword>
<dbReference type="PRINTS" id="PR00420">
    <property type="entry name" value="RNGMNOXGNASE"/>
</dbReference>
<dbReference type="SUPFAM" id="SSF51905">
    <property type="entry name" value="FAD/NAD(P)-binding domain"/>
    <property type="match status" value="1"/>
</dbReference>
<comment type="caution">
    <text evidence="2">The sequence shown here is derived from an EMBL/GenBank/DDBJ whole genome shotgun (WGS) entry which is preliminary data.</text>
</comment>
<dbReference type="Pfam" id="PF01494">
    <property type="entry name" value="FAD_binding_3"/>
    <property type="match status" value="1"/>
</dbReference>
<evidence type="ECO:0000313" key="3">
    <source>
        <dbReference type="Proteomes" id="UP000612899"/>
    </source>
</evidence>
<feature type="domain" description="FAD-binding" evidence="1">
    <location>
        <begin position="4"/>
        <end position="166"/>
    </location>
</feature>
<dbReference type="RefSeq" id="WP_203907261.1">
    <property type="nucleotide sequence ID" value="NZ_BONY01000007.1"/>
</dbReference>
<dbReference type="InterPro" id="IPR002938">
    <property type="entry name" value="FAD-bd"/>
</dbReference>
<dbReference type="PANTHER" id="PTHR42685:SF19">
    <property type="entry name" value="POSSIBLE OXIDOREDUCTASE"/>
    <property type="match status" value="1"/>
</dbReference>
<organism evidence="2 3">
    <name type="scientific">Rhizocola hellebori</name>
    <dbReference type="NCBI Taxonomy" id="1392758"/>
    <lineage>
        <taxon>Bacteria</taxon>
        <taxon>Bacillati</taxon>
        <taxon>Actinomycetota</taxon>
        <taxon>Actinomycetes</taxon>
        <taxon>Micromonosporales</taxon>
        <taxon>Micromonosporaceae</taxon>
        <taxon>Rhizocola</taxon>
    </lineage>
</organism>
<gene>
    <name evidence="2" type="ORF">Rhe02_14070</name>
</gene>
<name>A0A8J3VE95_9ACTN</name>
<sequence length="334" mass="35394">MFDADLLIAGGGPAGLATALHALQSGLSVVIAEPRPHPIDKACGEGLMPGGLAALARLGIDPPGVPFQGIAYLSGKRRAEARFQHGPGRGVRRTALHAALTGAAHERGAKWAAVRIDQIEQDATGVTAGGLRARWLVAADGLHSTVRRRLGIAAVPGRPRRFGMRWHFSTPAWSEFVEVWWSDRGEAYVTPVAPGQIGVAVLSSQKPDLAWFPALAERLGEPAAPRGAGPLRQVVRRRVAGRVLLVGDAAGYEDALTGEGISLAVKQAQAAVEAIVAGRPQAYEHAWRGLTRDYRLLTRGLVLATRARAMRRAIVPICGLAPAVFRGVVNILAR</sequence>
<accession>A0A8J3VE95</accession>
<dbReference type="Gene3D" id="3.50.50.60">
    <property type="entry name" value="FAD/NAD(P)-binding domain"/>
    <property type="match status" value="1"/>
</dbReference>
<evidence type="ECO:0000313" key="2">
    <source>
        <dbReference type="EMBL" id="GIH03340.1"/>
    </source>
</evidence>
<dbReference type="GO" id="GO:0071949">
    <property type="term" value="F:FAD binding"/>
    <property type="evidence" value="ECO:0007669"/>
    <property type="project" value="InterPro"/>
</dbReference>
<dbReference type="InterPro" id="IPR050407">
    <property type="entry name" value="Geranylgeranyl_reductase"/>
</dbReference>
<dbReference type="EMBL" id="BONY01000007">
    <property type="protein sequence ID" value="GIH03340.1"/>
    <property type="molecule type" value="Genomic_DNA"/>
</dbReference>
<dbReference type="InterPro" id="IPR036188">
    <property type="entry name" value="FAD/NAD-bd_sf"/>
</dbReference>
<dbReference type="AlphaFoldDB" id="A0A8J3VE95"/>
<dbReference type="PANTHER" id="PTHR42685">
    <property type="entry name" value="GERANYLGERANYL DIPHOSPHATE REDUCTASE"/>
    <property type="match status" value="1"/>
</dbReference>
<dbReference type="Proteomes" id="UP000612899">
    <property type="component" value="Unassembled WGS sequence"/>
</dbReference>
<protein>
    <submittedName>
        <fullName evidence="2">Oxidoreductase</fullName>
    </submittedName>
</protein>
<proteinExistence type="predicted"/>
<evidence type="ECO:0000259" key="1">
    <source>
        <dbReference type="Pfam" id="PF01494"/>
    </source>
</evidence>
<reference evidence="2" key="1">
    <citation type="submission" date="2021-01" db="EMBL/GenBank/DDBJ databases">
        <title>Whole genome shotgun sequence of Rhizocola hellebori NBRC 109834.</title>
        <authorList>
            <person name="Komaki H."/>
            <person name="Tamura T."/>
        </authorList>
    </citation>
    <scope>NUCLEOTIDE SEQUENCE</scope>
    <source>
        <strain evidence="2">NBRC 109834</strain>
    </source>
</reference>